<accession>A0A396JIZ9</accession>
<organism evidence="2 3">
    <name type="scientific">Medicago truncatula</name>
    <name type="common">Barrel medic</name>
    <name type="synonym">Medicago tribuloides</name>
    <dbReference type="NCBI Taxonomy" id="3880"/>
    <lineage>
        <taxon>Eukaryota</taxon>
        <taxon>Viridiplantae</taxon>
        <taxon>Streptophyta</taxon>
        <taxon>Embryophyta</taxon>
        <taxon>Tracheophyta</taxon>
        <taxon>Spermatophyta</taxon>
        <taxon>Magnoliopsida</taxon>
        <taxon>eudicotyledons</taxon>
        <taxon>Gunneridae</taxon>
        <taxon>Pentapetalae</taxon>
        <taxon>rosids</taxon>
        <taxon>fabids</taxon>
        <taxon>Fabales</taxon>
        <taxon>Fabaceae</taxon>
        <taxon>Papilionoideae</taxon>
        <taxon>50 kb inversion clade</taxon>
        <taxon>NPAAA clade</taxon>
        <taxon>Hologalegina</taxon>
        <taxon>IRL clade</taxon>
        <taxon>Trifolieae</taxon>
        <taxon>Medicago</taxon>
    </lineage>
</organism>
<proteinExistence type="predicted"/>
<name>A0A396JIZ9_MEDTR</name>
<comment type="caution">
    <text evidence="2">The sequence shown here is derived from an EMBL/GenBank/DDBJ whole genome shotgun (WGS) entry which is preliminary data.</text>
</comment>
<evidence type="ECO:0000313" key="3">
    <source>
        <dbReference type="Proteomes" id="UP000265566"/>
    </source>
</evidence>
<protein>
    <submittedName>
        <fullName evidence="2">Uncharacterized protein</fullName>
    </submittedName>
</protein>
<dbReference type="AlphaFoldDB" id="A0A396JIZ9"/>
<reference evidence="3" key="1">
    <citation type="journal article" date="2018" name="Nat. Plants">
        <title>Whole-genome landscape of Medicago truncatula symbiotic genes.</title>
        <authorList>
            <person name="Pecrix Y."/>
            <person name="Staton S.E."/>
            <person name="Sallet E."/>
            <person name="Lelandais-Briere C."/>
            <person name="Moreau S."/>
            <person name="Carrere S."/>
            <person name="Blein T."/>
            <person name="Jardinaud M.F."/>
            <person name="Latrasse D."/>
            <person name="Zouine M."/>
            <person name="Zahm M."/>
            <person name="Kreplak J."/>
            <person name="Mayjonade B."/>
            <person name="Satge C."/>
            <person name="Perez M."/>
            <person name="Cauet S."/>
            <person name="Marande W."/>
            <person name="Chantry-Darmon C."/>
            <person name="Lopez-Roques C."/>
            <person name="Bouchez O."/>
            <person name="Berard A."/>
            <person name="Debelle F."/>
            <person name="Munos S."/>
            <person name="Bendahmane A."/>
            <person name="Berges H."/>
            <person name="Niebel A."/>
            <person name="Buitink J."/>
            <person name="Frugier F."/>
            <person name="Benhamed M."/>
            <person name="Crespi M."/>
            <person name="Gouzy J."/>
            <person name="Gamas P."/>
        </authorList>
    </citation>
    <scope>NUCLEOTIDE SEQUENCE [LARGE SCALE GENOMIC DNA]</scope>
    <source>
        <strain evidence="3">cv. Jemalong A17</strain>
    </source>
</reference>
<gene>
    <name evidence="2" type="ORF">MtrunA17_Chr2g0316911</name>
    <name evidence="1" type="ORF">MtrunA17_Chr3g0101381</name>
</gene>
<reference evidence="2" key="2">
    <citation type="journal article" date="2018" name="Nat. Plants">
        <title>Whole-genome landscape of Medicago truncatula symbiotic genes.</title>
        <authorList>
            <person name="Pecrix Y."/>
            <person name="Gamas P."/>
            <person name="Carrere S."/>
        </authorList>
    </citation>
    <scope>NUCLEOTIDE SEQUENCE</scope>
    <source>
        <tissue evidence="2">Leaves</tissue>
    </source>
</reference>
<dbReference type="EMBL" id="PSQE01000003">
    <property type="protein sequence ID" value="RHN67307.1"/>
    <property type="molecule type" value="Genomic_DNA"/>
</dbReference>
<dbReference type="EMBL" id="PSQE01000002">
    <property type="protein sequence ID" value="RHN75047.1"/>
    <property type="molecule type" value="Genomic_DNA"/>
</dbReference>
<sequence>MESFTFFSPFSGSFCSSPVRSGFDCFGSVLACLCLFVICVVI</sequence>
<dbReference type="Gramene" id="rna11196">
    <property type="protein sequence ID" value="RHN75047.1"/>
    <property type="gene ID" value="gene11196"/>
</dbReference>
<dbReference type="Proteomes" id="UP000265566">
    <property type="component" value="Chromosome 3"/>
</dbReference>
<dbReference type="Proteomes" id="UP000265566">
    <property type="component" value="Chromosome 2"/>
</dbReference>
<evidence type="ECO:0000313" key="1">
    <source>
        <dbReference type="EMBL" id="RHN67307.1"/>
    </source>
</evidence>
<dbReference type="Gramene" id="rna15487">
    <property type="protein sequence ID" value="RHN67307.1"/>
    <property type="gene ID" value="gene15487"/>
</dbReference>
<evidence type="ECO:0000313" key="2">
    <source>
        <dbReference type="EMBL" id="RHN75047.1"/>
    </source>
</evidence>